<dbReference type="InterPro" id="IPR051644">
    <property type="entry name" value="TRAMP_AT-DNA-binding"/>
</dbReference>
<dbReference type="EMBL" id="WTXG01000002">
    <property type="protein sequence ID" value="KAI0306899.1"/>
    <property type="molecule type" value="Genomic_DNA"/>
</dbReference>
<dbReference type="AlphaFoldDB" id="A0AAD4QSH6"/>
<dbReference type="Proteomes" id="UP001203297">
    <property type="component" value="Unassembled WGS sequence"/>
</dbReference>
<dbReference type="SMART" id="SM00343">
    <property type="entry name" value="ZnF_C2HC"/>
    <property type="match status" value="5"/>
</dbReference>
<evidence type="ECO:0000256" key="5">
    <source>
        <dbReference type="ARBA" id="ARBA00022771"/>
    </source>
</evidence>
<keyword evidence="4" id="KW-0677">Repeat</keyword>
<keyword evidence="7" id="KW-0539">Nucleus</keyword>
<keyword evidence="2" id="KW-0507">mRNA processing</keyword>
<feature type="compositionally biased region" description="Basic and acidic residues" evidence="9">
    <location>
        <begin position="333"/>
        <end position="344"/>
    </location>
</feature>
<dbReference type="InterPro" id="IPR036875">
    <property type="entry name" value="Znf_CCHC_sf"/>
</dbReference>
<evidence type="ECO:0000256" key="2">
    <source>
        <dbReference type="ARBA" id="ARBA00022664"/>
    </source>
</evidence>
<dbReference type="PANTHER" id="PTHR46543:SF1">
    <property type="entry name" value="ZINC FINGER CCHC DOMAIN-CONTAINING PROTEIN 7"/>
    <property type="match status" value="1"/>
</dbReference>
<dbReference type="GO" id="GO:0071035">
    <property type="term" value="P:nuclear polyadenylation-dependent rRNA catabolic process"/>
    <property type="evidence" value="ECO:0007669"/>
    <property type="project" value="TreeGrafter"/>
</dbReference>
<dbReference type="GO" id="GO:0071031">
    <property type="term" value="P:nuclear mRNA surveillance of mRNA 3'-end processing"/>
    <property type="evidence" value="ECO:0007669"/>
    <property type="project" value="TreeGrafter"/>
</dbReference>
<keyword evidence="5 8" id="KW-0863">Zinc-finger</keyword>
<feature type="region of interest" description="Disordered" evidence="9">
    <location>
        <begin position="1"/>
        <end position="50"/>
    </location>
</feature>
<keyword evidence="3" id="KW-0479">Metal-binding</keyword>
<dbReference type="GO" id="GO:0071037">
    <property type="term" value="P:nuclear polyadenylation-dependent snRNA catabolic process"/>
    <property type="evidence" value="ECO:0007669"/>
    <property type="project" value="TreeGrafter"/>
</dbReference>
<name>A0AAD4QSH6_9AGAM</name>
<accession>A0AAD4QSH6</accession>
<evidence type="ECO:0000256" key="3">
    <source>
        <dbReference type="ARBA" id="ARBA00022723"/>
    </source>
</evidence>
<feature type="compositionally biased region" description="Basic and acidic residues" evidence="9">
    <location>
        <begin position="383"/>
        <end position="402"/>
    </location>
</feature>
<evidence type="ECO:0000313" key="12">
    <source>
        <dbReference type="Proteomes" id="UP001203297"/>
    </source>
</evidence>
<feature type="domain" description="CCHC-type" evidence="10">
    <location>
        <begin position="181"/>
        <end position="196"/>
    </location>
</feature>
<dbReference type="InterPro" id="IPR001878">
    <property type="entry name" value="Znf_CCHC"/>
</dbReference>
<evidence type="ECO:0000256" key="8">
    <source>
        <dbReference type="PROSITE-ProRule" id="PRU00047"/>
    </source>
</evidence>
<evidence type="ECO:0000313" key="11">
    <source>
        <dbReference type="EMBL" id="KAI0306899.1"/>
    </source>
</evidence>
<dbReference type="GO" id="GO:0031499">
    <property type="term" value="C:TRAMP complex"/>
    <property type="evidence" value="ECO:0007669"/>
    <property type="project" value="TreeGrafter"/>
</dbReference>
<evidence type="ECO:0000256" key="7">
    <source>
        <dbReference type="ARBA" id="ARBA00023242"/>
    </source>
</evidence>
<dbReference type="PROSITE" id="PS50158">
    <property type="entry name" value="ZF_CCHC"/>
    <property type="match status" value="2"/>
</dbReference>
<comment type="caution">
    <text evidence="11">The sequence shown here is derived from an EMBL/GenBank/DDBJ whole genome shotgun (WGS) entry which is preliminary data.</text>
</comment>
<evidence type="ECO:0000256" key="1">
    <source>
        <dbReference type="ARBA" id="ARBA00004123"/>
    </source>
</evidence>
<dbReference type="GO" id="GO:0008270">
    <property type="term" value="F:zinc ion binding"/>
    <property type="evidence" value="ECO:0007669"/>
    <property type="project" value="UniProtKB-KW"/>
</dbReference>
<organism evidence="11 12">
    <name type="scientific">Multifurca ochricompacta</name>
    <dbReference type="NCBI Taxonomy" id="376703"/>
    <lineage>
        <taxon>Eukaryota</taxon>
        <taxon>Fungi</taxon>
        <taxon>Dikarya</taxon>
        <taxon>Basidiomycota</taxon>
        <taxon>Agaricomycotina</taxon>
        <taxon>Agaricomycetes</taxon>
        <taxon>Russulales</taxon>
        <taxon>Russulaceae</taxon>
        <taxon>Multifurca</taxon>
    </lineage>
</organism>
<dbReference type="Gene3D" id="4.10.60.10">
    <property type="entry name" value="Zinc finger, CCHC-type"/>
    <property type="match status" value="2"/>
</dbReference>
<dbReference type="GO" id="GO:0071039">
    <property type="term" value="P:nuclear polyadenylation-dependent CUT catabolic process"/>
    <property type="evidence" value="ECO:0007669"/>
    <property type="project" value="TreeGrafter"/>
</dbReference>
<feature type="compositionally biased region" description="Basic and acidic residues" evidence="9">
    <location>
        <begin position="452"/>
        <end position="486"/>
    </location>
</feature>
<keyword evidence="6" id="KW-0862">Zinc</keyword>
<dbReference type="PANTHER" id="PTHR46543">
    <property type="entry name" value="ZINC FINGER CCHC DOMAIN-CONTAINING PROTEIN 7"/>
    <property type="match status" value="1"/>
</dbReference>
<evidence type="ECO:0000259" key="10">
    <source>
        <dbReference type="PROSITE" id="PS50158"/>
    </source>
</evidence>
<dbReference type="GO" id="GO:0006397">
    <property type="term" value="P:mRNA processing"/>
    <property type="evidence" value="ECO:0007669"/>
    <property type="project" value="UniProtKB-KW"/>
</dbReference>
<proteinExistence type="predicted"/>
<feature type="compositionally biased region" description="Basic and acidic residues" evidence="9">
    <location>
        <begin position="365"/>
        <end position="376"/>
    </location>
</feature>
<comment type="subcellular location">
    <subcellularLocation>
        <location evidence="1">Nucleus</location>
    </subcellularLocation>
</comment>
<dbReference type="SUPFAM" id="SSF57756">
    <property type="entry name" value="Retrovirus zinc finger-like domains"/>
    <property type="match status" value="1"/>
</dbReference>
<keyword evidence="12" id="KW-1185">Reference proteome</keyword>
<sequence length="511" mass="58838">MPSEEVVQCDGNGEYTRKRKRRPRKSKDRSKNPVSSSRDDTQLDELSISDDEQLCFVDTAPAPVPAGMSSSQPSEIPLLLPSHVSVLNPRDDLPIQIIQPVDSDSDSESYIEYLDYDDRLSPGMVRYFEASTKDQKQARFVCKRCGAENEHRTHECPIQICLTCGARDEHSTRSCPISKTCFNCGMKGHINKSCPNRHSRGMMSHYDDCDRCGSDKHNTNECPTIWRLYEYVTDREREVILQHRESNQSLALGKGGEGYIARDEWCYNCGNGGHLGDDCNELPRPHDAPSAPSAFGLYNTLSGPFSDAAAAPRRVRRLGRHPPVNVGKRARNKDRMRMEQRALELQEQDDPDDWFGNSRNVRNRGTGDARPRREGADSGSGFGKRDTKIRVGRAWKSDDPPHSHHHSHHDRYDRDRDRVHNQDRTRDQEDDGRHRLGLRIRGSASRNHSSRRHDEERERESHKWEENRIRDRMHDHYKDHDEERTGWRGRNSRPGWDDRGLRGPQYRGGYV</sequence>
<dbReference type="GO" id="GO:0071038">
    <property type="term" value="P:TRAMP-dependent tRNA surveillance pathway"/>
    <property type="evidence" value="ECO:0007669"/>
    <property type="project" value="TreeGrafter"/>
</dbReference>
<dbReference type="GO" id="GO:0003723">
    <property type="term" value="F:RNA binding"/>
    <property type="evidence" value="ECO:0007669"/>
    <property type="project" value="TreeGrafter"/>
</dbReference>
<evidence type="ECO:0000256" key="6">
    <source>
        <dbReference type="ARBA" id="ARBA00022833"/>
    </source>
</evidence>
<dbReference type="GO" id="GO:0071036">
    <property type="term" value="P:nuclear polyadenylation-dependent snoRNA catabolic process"/>
    <property type="evidence" value="ECO:0007669"/>
    <property type="project" value="TreeGrafter"/>
</dbReference>
<feature type="region of interest" description="Disordered" evidence="9">
    <location>
        <begin position="314"/>
        <end position="511"/>
    </location>
</feature>
<feature type="compositionally biased region" description="Basic residues" evidence="9">
    <location>
        <begin position="17"/>
        <end position="28"/>
    </location>
</feature>
<feature type="domain" description="CCHC-type" evidence="10">
    <location>
        <begin position="266"/>
        <end position="281"/>
    </location>
</feature>
<gene>
    <name evidence="11" type="ORF">B0F90DRAFT_1807637</name>
</gene>
<reference evidence="11" key="1">
    <citation type="journal article" date="2022" name="New Phytol.">
        <title>Evolutionary transition to the ectomycorrhizal habit in the genomes of a hyperdiverse lineage of mushroom-forming fungi.</title>
        <authorList>
            <person name="Looney B."/>
            <person name="Miyauchi S."/>
            <person name="Morin E."/>
            <person name="Drula E."/>
            <person name="Courty P.E."/>
            <person name="Kohler A."/>
            <person name="Kuo A."/>
            <person name="LaButti K."/>
            <person name="Pangilinan J."/>
            <person name="Lipzen A."/>
            <person name="Riley R."/>
            <person name="Andreopoulos W."/>
            <person name="He G."/>
            <person name="Johnson J."/>
            <person name="Nolan M."/>
            <person name="Tritt A."/>
            <person name="Barry K.W."/>
            <person name="Grigoriev I.V."/>
            <person name="Nagy L.G."/>
            <person name="Hibbett D."/>
            <person name="Henrissat B."/>
            <person name="Matheny P.B."/>
            <person name="Labbe J."/>
            <person name="Martin F.M."/>
        </authorList>
    </citation>
    <scope>NUCLEOTIDE SEQUENCE</scope>
    <source>
        <strain evidence="11">BPL690</strain>
    </source>
</reference>
<feature type="compositionally biased region" description="Basic and acidic residues" evidence="9">
    <location>
        <begin position="410"/>
        <end position="434"/>
    </location>
</feature>
<evidence type="ECO:0000256" key="4">
    <source>
        <dbReference type="ARBA" id="ARBA00022737"/>
    </source>
</evidence>
<protein>
    <recommendedName>
        <fullName evidence="10">CCHC-type domain-containing protein</fullName>
    </recommendedName>
</protein>
<evidence type="ECO:0000256" key="9">
    <source>
        <dbReference type="SAM" id="MobiDB-lite"/>
    </source>
</evidence>